<dbReference type="AlphaFoldDB" id="A0A0E0MLB1"/>
<proteinExistence type="predicted"/>
<name>A0A0E0MLB1_ORYPU</name>
<dbReference type="Pfam" id="PF00240">
    <property type="entry name" value="ubiquitin"/>
    <property type="match status" value="1"/>
</dbReference>
<dbReference type="SUPFAM" id="SSF54236">
    <property type="entry name" value="Ubiquitin-like"/>
    <property type="match status" value="3"/>
</dbReference>
<dbReference type="Gramene" id="OPUNC12G07680.1">
    <property type="protein sequence ID" value="OPUNC12G07680.1"/>
    <property type="gene ID" value="OPUNC12G07680"/>
</dbReference>
<feature type="region of interest" description="Disordered" evidence="1">
    <location>
        <begin position="200"/>
        <end position="230"/>
    </location>
</feature>
<dbReference type="PANTHER" id="PTHR10621:SF38">
    <property type="entry name" value="UBIQUITIN DOMAIN-CONTAINING PROTEIN 7SL RNA1-RELATED"/>
    <property type="match status" value="1"/>
</dbReference>
<keyword evidence="4" id="KW-1185">Reference proteome</keyword>
<dbReference type="GO" id="GO:0005654">
    <property type="term" value="C:nucleoplasm"/>
    <property type="evidence" value="ECO:0007669"/>
    <property type="project" value="TreeGrafter"/>
</dbReference>
<evidence type="ECO:0000313" key="3">
    <source>
        <dbReference type="EnsemblPlants" id="OPUNC12G07680.1"/>
    </source>
</evidence>
<dbReference type="OMA" id="MFGKVEM"/>
<dbReference type="eggNOG" id="KOG0001">
    <property type="taxonomic scope" value="Eukaryota"/>
</dbReference>
<evidence type="ECO:0000256" key="1">
    <source>
        <dbReference type="SAM" id="MobiDB-lite"/>
    </source>
</evidence>
<protein>
    <recommendedName>
        <fullName evidence="2">Ubiquitin-like domain-containing protein</fullName>
    </recommendedName>
</protein>
<dbReference type="PANTHER" id="PTHR10621">
    <property type="entry name" value="UV EXCISION REPAIR PROTEIN RAD23"/>
    <property type="match status" value="1"/>
</dbReference>
<dbReference type="GO" id="GO:0043161">
    <property type="term" value="P:proteasome-mediated ubiquitin-dependent protein catabolic process"/>
    <property type="evidence" value="ECO:0007669"/>
    <property type="project" value="TreeGrafter"/>
</dbReference>
<dbReference type="CDD" id="cd17039">
    <property type="entry name" value="Ubl_ubiquitin_like"/>
    <property type="match status" value="1"/>
</dbReference>
<dbReference type="Gene3D" id="3.10.20.90">
    <property type="entry name" value="Phosphatidylinositol 3-kinase Catalytic Subunit, Chain A, domain 1"/>
    <property type="match status" value="3"/>
</dbReference>
<evidence type="ECO:0000259" key="2">
    <source>
        <dbReference type="PROSITE" id="PS50053"/>
    </source>
</evidence>
<sequence length="317" mass="33564">MHHPHVIWGSRIAAASARREMDVTFETAAGRRFTVEIWFFSTVRRIKEYVERQEGIAAESQRLFFAGAEMDDNGDTERYSILQGSTVLLLLPEDGAAPAPSGGGGGGTKAMVRVVVNAPAALAGKGGAVTLEVDAAACTVAGLKERVQERTDGALPAARVALMFGKVEMEDGRAVAEYVPPGAVDGMATVVVSAVVRPPPQPAAASPGAVNKKRPLTPQPQQQQQQQPPRVTVNVKWGAKAAAVEVSDMLAVKDLRAELVGGGVGSGAAAHLPLPMDGGYFFIYKQNVMEEDRTLRWHDVKNGDTIEIFNGRVTGGA</sequence>
<evidence type="ECO:0000313" key="4">
    <source>
        <dbReference type="Proteomes" id="UP000026962"/>
    </source>
</evidence>
<dbReference type="GO" id="GO:0031593">
    <property type="term" value="F:polyubiquitin modification-dependent protein binding"/>
    <property type="evidence" value="ECO:0007669"/>
    <property type="project" value="TreeGrafter"/>
</dbReference>
<organism evidence="3">
    <name type="scientific">Oryza punctata</name>
    <name type="common">Red rice</name>
    <dbReference type="NCBI Taxonomy" id="4537"/>
    <lineage>
        <taxon>Eukaryota</taxon>
        <taxon>Viridiplantae</taxon>
        <taxon>Streptophyta</taxon>
        <taxon>Embryophyta</taxon>
        <taxon>Tracheophyta</taxon>
        <taxon>Spermatophyta</taxon>
        <taxon>Magnoliopsida</taxon>
        <taxon>Liliopsida</taxon>
        <taxon>Poales</taxon>
        <taxon>Poaceae</taxon>
        <taxon>BOP clade</taxon>
        <taxon>Oryzoideae</taxon>
        <taxon>Oryzeae</taxon>
        <taxon>Oryzinae</taxon>
        <taxon>Oryza</taxon>
    </lineage>
</organism>
<dbReference type="HOGENOM" id="CLU_085519_0_0_1"/>
<dbReference type="GO" id="GO:0005829">
    <property type="term" value="C:cytosol"/>
    <property type="evidence" value="ECO:0007669"/>
    <property type="project" value="TreeGrafter"/>
</dbReference>
<dbReference type="EnsemblPlants" id="OPUNC12G07680.1">
    <property type="protein sequence ID" value="OPUNC12G07680.1"/>
    <property type="gene ID" value="OPUNC12G07680"/>
</dbReference>
<dbReference type="GO" id="GO:0043130">
    <property type="term" value="F:ubiquitin binding"/>
    <property type="evidence" value="ECO:0007669"/>
    <property type="project" value="TreeGrafter"/>
</dbReference>
<dbReference type="Proteomes" id="UP000026962">
    <property type="component" value="Chromosome 12"/>
</dbReference>
<reference evidence="3" key="1">
    <citation type="submission" date="2015-04" db="UniProtKB">
        <authorList>
            <consortium name="EnsemblPlants"/>
        </authorList>
    </citation>
    <scope>IDENTIFICATION</scope>
</reference>
<dbReference type="STRING" id="4537.A0A0E0MLB1"/>
<dbReference type="GO" id="GO:0070628">
    <property type="term" value="F:proteasome binding"/>
    <property type="evidence" value="ECO:0007669"/>
    <property type="project" value="TreeGrafter"/>
</dbReference>
<dbReference type="InterPro" id="IPR029071">
    <property type="entry name" value="Ubiquitin-like_domsf"/>
</dbReference>
<dbReference type="PROSITE" id="PS50053">
    <property type="entry name" value="UBIQUITIN_2"/>
    <property type="match status" value="1"/>
</dbReference>
<dbReference type="SMART" id="SM00213">
    <property type="entry name" value="UBQ"/>
    <property type="match status" value="1"/>
</dbReference>
<dbReference type="InterPro" id="IPR000626">
    <property type="entry name" value="Ubiquitin-like_dom"/>
</dbReference>
<feature type="compositionally biased region" description="Low complexity" evidence="1">
    <location>
        <begin position="219"/>
        <end position="229"/>
    </location>
</feature>
<accession>A0A0E0MLB1</accession>
<reference evidence="3" key="2">
    <citation type="submission" date="2018-05" db="EMBL/GenBank/DDBJ databases">
        <title>OpunRS2 (Oryza punctata Reference Sequence Version 2).</title>
        <authorList>
            <person name="Zhang J."/>
            <person name="Kudrna D."/>
            <person name="Lee S."/>
            <person name="Talag J."/>
            <person name="Welchert J."/>
            <person name="Wing R.A."/>
        </authorList>
    </citation>
    <scope>NUCLEOTIDE SEQUENCE [LARGE SCALE GENOMIC DNA]</scope>
</reference>
<feature type="domain" description="Ubiquitin-like" evidence="2">
    <location>
        <begin position="21"/>
        <end position="96"/>
    </location>
</feature>